<dbReference type="EMBL" id="BMAW01092737">
    <property type="protein sequence ID" value="GFS56688.1"/>
    <property type="molecule type" value="Genomic_DNA"/>
</dbReference>
<feature type="signal peptide" evidence="7">
    <location>
        <begin position="1"/>
        <end position="25"/>
    </location>
</feature>
<evidence type="ECO:0000256" key="3">
    <source>
        <dbReference type="ARBA" id="ARBA00022801"/>
    </source>
</evidence>
<protein>
    <recommendedName>
        <fullName evidence="7">Phospholipase B-like</fullName>
        <ecNumber evidence="7">3.1.1.-</ecNumber>
    </recommendedName>
</protein>
<evidence type="ECO:0000256" key="7">
    <source>
        <dbReference type="RuleBase" id="RU364138"/>
    </source>
</evidence>
<keyword evidence="9" id="KW-1185">Reference proteome</keyword>
<comment type="function">
    <text evidence="7">Putative phospholipase.</text>
</comment>
<dbReference type="GO" id="GO:0009395">
    <property type="term" value="P:phospholipid catabolic process"/>
    <property type="evidence" value="ECO:0007669"/>
    <property type="project" value="TreeGrafter"/>
</dbReference>
<evidence type="ECO:0000256" key="1">
    <source>
        <dbReference type="ARBA" id="ARBA00007835"/>
    </source>
</evidence>
<dbReference type="OrthoDB" id="443524at2759"/>
<accession>A0A8X6IRD3</accession>
<dbReference type="AlphaFoldDB" id="A0A8X6IRD3"/>
<comment type="similarity">
    <text evidence="1 7">Belongs to the phospholipase B-like family.</text>
</comment>
<comment type="caution">
    <text evidence="8">The sequence shown here is derived from an EMBL/GenBank/DDBJ whole genome shotgun (WGS) entry which is preliminary data.</text>
</comment>
<evidence type="ECO:0000313" key="8">
    <source>
        <dbReference type="EMBL" id="GFS56688.1"/>
    </source>
</evidence>
<feature type="chain" id="PRO_5036514969" description="Phospholipase B-like" evidence="7">
    <location>
        <begin position="26"/>
        <end position="552"/>
    </location>
</feature>
<dbReference type="Pfam" id="PF04916">
    <property type="entry name" value="Phospholip_B"/>
    <property type="match status" value="1"/>
</dbReference>
<dbReference type="EC" id="3.1.1.-" evidence="7"/>
<keyword evidence="4 7" id="KW-0442">Lipid degradation</keyword>
<dbReference type="Proteomes" id="UP000887013">
    <property type="component" value="Unassembled WGS sequence"/>
</dbReference>
<keyword evidence="6" id="KW-0325">Glycoprotein</keyword>
<keyword evidence="2 7" id="KW-0732">Signal</keyword>
<organism evidence="8 9">
    <name type="scientific">Nephila pilipes</name>
    <name type="common">Giant wood spider</name>
    <name type="synonym">Nephila maculata</name>
    <dbReference type="NCBI Taxonomy" id="299642"/>
    <lineage>
        <taxon>Eukaryota</taxon>
        <taxon>Metazoa</taxon>
        <taxon>Ecdysozoa</taxon>
        <taxon>Arthropoda</taxon>
        <taxon>Chelicerata</taxon>
        <taxon>Arachnida</taxon>
        <taxon>Araneae</taxon>
        <taxon>Araneomorphae</taxon>
        <taxon>Entelegynae</taxon>
        <taxon>Araneoidea</taxon>
        <taxon>Nephilidae</taxon>
        <taxon>Nephila</taxon>
    </lineage>
</organism>
<sequence>MCSAYESMMEKVLILITLFIPIISCSSVKNASVTYNLQTKKFTIHDYIVDNSVAYGNFKDEIFQNGWSYLEVKSNAIFSDPVQAYAAGLVEGFLTKNLLKKHWNNMGADYCINEQKYCQRLQTFLQQNLNFMNKNIEIKRNYDIYWHQVALVLEQLHGLEDGFRNITTKPSTDVDVMGFMLLNVMGDIIDLEKILNKKAQRPFGSGSCSALVKVLPNNNDIYFAHDTWTTYSSMLRILKKYSFQFHTSSAIGSPIIPGHTCTFSSQPGLILSQDDFYLISSGLAAVETTIINSNSSLWKYVTPEGTILEWLRNIVANRLAKNGEQWVTLFSIMNSGTYNNQWMILDYNKFQSGRPLEDGLLWVLEQLPGYLHSDDVTDILRKQKYWPSYNIAYFKDIFNMSDAPANVKKFGDFFTYEKAPRALIFKRDHNKVKDIASMTKLMRYNDYTHDPLSRCNCTPPYSADSAIASRCDLNPANGTYPFPSLGHDHVGATDMKLTTFKLFQNLEFVAIGGPTYDSVPPFQWSKSEFGKKIKHEGHPDLWKFKPIIHKWM</sequence>
<dbReference type="InterPro" id="IPR007000">
    <property type="entry name" value="PLipase_B-like"/>
</dbReference>
<dbReference type="GO" id="GO:0004620">
    <property type="term" value="F:phospholipase activity"/>
    <property type="evidence" value="ECO:0007669"/>
    <property type="project" value="InterPro"/>
</dbReference>
<dbReference type="Gene3D" id="3.60.60.30">
    <property type="match status" value="1"/>
</dbReference>
<evidence type="ECO:0000256" key="6">
    <source>
        <dbReference type="ARBA" id="ARBA00023180"/>
    </source>
</evidence>
<evidence type="ECO:0000313" key="9">
    <source>
        <dbReference type="Proteomes" id="UP000887013"/>
    </source>
</evidence>
<keyword evidence="3 7" id="KW-0378">Hydrolase</keyword>
<dbReference type="GO" id="GO:0005576">
    <property type="term" value="C:extracellular region"/>
    <property type="evidence" value="ECO:0007669"/>
    <property type="project" value="TreeGrafter"/>
</dbReference>
<dbReference type="PANTHER" id="PTHR12370">
    <property type="entry name" value="PHOSPHOLIPASE B-RELATED"/>
    <property type="match status" value="1"/>
</dbReference>
<name>A0A8X6IRD3_NEPPI</name>
<gene>
    <name evidence="8" type="primary">Plbd2</name>
    <name evidence="8" type="ORF">NPIL_462281</name>
</gene>
<evidence type="ECO:0000256" key="4">
    <source>
        <dbReference type="ARBA" id="ARBA00022963"/>
    </source>
</evidence>
<keyword evidence="5 7" id="KW-0443">Lipid metabolism</keyword>
<reference evidence="8" key="1">
    <citation type="submission" date="2020-08" db="EMBL/GenBank/DDBJ databases">
        <title>Multicomponent nature underlies the extraordinary mechanical properties of spider dragline silk.</title>
        <authorList>
            <person name="Kono N."/>
            <person name="Nakamura H."/>
            <person name="Mori M."/>
            <person name="Yoshida Y."/>
            <person name="Ohtoshi R."/>
            <person name="Malay A.D."/>
            <person name="Moran D.A.P."/>
            <person name="Tomita M."/>
            <person name="Numata K."/>
            <person name="Arakawa K."/>
        </authorList>
    </citation>
    <scope>NUCLEOTIDE SEQUENCE</scope>
</reference>
<evidence type="ECO:0000256" key="5">
    <source>
        <dbReference type="ARBA" id="ARBA00023098"/>
    </source>
</evidence>
<proteinExistence type="inferred from homology"/>
<evidence type="ECO:0000256" key="2">
    <source>
        <dbReference type="ARBA" id="ARBA00022729"/>
    </source>
</evidence>
<dbReference type="PANTHER" id="PTHR12370:SF3">
    <property type="entry name" value="PHOSPHOLIPASE B-LIKE 2-RELATED"/>
    <property type="match status" value="1"/>
</dbReference>